<sequence>MSAMPCSERHAIPAILTNKTLRSLLLVYFMHQQVKIYI</sequence>
<proteinExistence type="predicted"/>
<accession>A0A455VFJ5</accession>
<reference evidence="1 2" key="1">
    <citation type="submission" date="2019-03" db="EMBL/GenBank/DDBJ databases">
        <title>The genome sequence of Candidatus Serratia symbiotica strain IS.</title>
        <authorList>
            <person name="Nikoh N."/>
            <person name="Koga R."/>
            <person name="Oshima K."/>
            <person name="Hattori M."/>
            <person name="Fukatsu T."/>
        </authorList>
    </citation>
    <scope>NUCLEOTIDE SEQUENCE [LARGE SCALE GENOMIC DNA]</scope>
    <source>
        <strain evidence="1 2">IS</strain>
    </source>
</reference>
<evidence type="ECO:0000313" key="2">
    <source>
        <dbReference type="Proteomes" id="UP000324392"/>
    </source>
</evidence>
<name>A0A455VFJ5_9GAMM</name>
<organism evidence="1 2">
    <name type="scientific">Serratia symbiotica</name>
    <dbReference type="NCBI Taxonomy" id="138074"/>
    <lineage>
        <taxon>Bacteria</taxon>
        <taxon>Pseudomonadati</taxon>
        <taxon>Pseudomonadota</taxon>
        <taxon>Gammaproteobacteria</taxon>
        <taxon>Enterobacterales</taxon>
        <taxon>Yersiniaceae</taxon>
        <taxon>Serratia</taxon>
    </lineage>
</organism>
<dbReference type="AlphaFoldDB" id="A0A455VFJ5"/>
<gene>
    <name evidence="1" type="ORF">SSYIS1_04390</name>
</gene>
<evidence type="ECO:0000313" key="1">
    <source>
        <dbReference type="EMBL" id="BBI91304.1"/>
    </source>
</evidence>
<dbReference type="EMBL" id="AP019531">
    <property type="protein sequence ID" value="BBI91304.1"/>
    <property type="molecule type" value="Genomic_DNA"/>
</dbReference>
<protein>
    <submittedName>
        <fullName evidence="1">Uncharacterized protein</fullName>
    </submittedName>
</protein>
<dbReference type="Proteomes" id="UP000324392">
    <property type="component" value="Chromosome"/>
</dbReference>